<sequence length="63" mass="7204">MEKTNMIRQGLYLQGLPVYEADIPFIHNILCTMNQAQASLTAFPHLNQEVPMTIVDKALMRDE</sequence>
<reference evidence="2" key="1">
    <citation type="journal article" date="2019" name="Int. J. Syst. Evol. Microbiol.">
        <title>The Global Catalogue of Microorganisms (GCM) 10K type strain sequencing project: providing services to taxonomists for standard genome sequencing and annotation.</title>
        <authorList>
            <consortium name="The Broad Institute Genomics Platform"/>
            <consortium name="The Broad Institute Genome Sequencing Center for Infectious Disease"/>
            <person name="Wu L."/>
            <person name="Ma J."/>
        </authorList>
    </citation>
    <scope>NUCLEOTIDE SEQUENCE [LARGE SCALE GENOMIC DNA]</scope>
    <source>
        <strain evidence="2">CCUG 54822</strain>
    </source>
</reference>
<dbReference type="EMBL" id="JBHTNH010000056">
    <property type="protein sequence ID" value="MFD1363379.1"/>
    <property type="molecule type" value="Genomic_DNA"/>
</dbReference>
<evidence type="ECO:0000313" key="1">
    <source>
        <dbReference type="EMBL" id="MFD1363379.1"/>
    </source>
</evidence>
<accession>A0ABW3ZYR9</accession>
<comment type="caution">
    <text evidence="1">The sequence shown here is derived from an EMBL/GenBank/DDBJ whole genome shotgun (WGS) entry which is preliminary data.</text>
</comment>
<evidence type="ECO:0000313" key="2">
    <source>
        <dbReference type="Proteomes" id="UP001597178"/>
    </source>
</evidence>
<dbReference type="Proteomes" id="UP001597178">
    <property type="component" value="Unassembled WGS sequence"/>
</dbReference>
<name>A0ABW3ZYR9_9BACI</name>
<dbReference type="RefSeq" id="WP_382402629.1">
    <property type="nucleotide sequence ID" value="NZ_JBHTNH010000056.1"/>
</dbReference>
<organism evidence="1 2">
    <name type="scientific">Lentibacillus salinarum</name>
    <dbReference type="NCBI Taxonomy" id="446820"/>
    <lineage>
        <taxon>Bacteria</taxon>
        <taxon>Bacillati</taxon>
        <taxon>Bacillota</taxon>
        <taxon>Bacilli</taxon>
        <taxon>Bacillales</taxon>
        <taxon>Bacillaceae</taxon>
        <taxon>Lentibacillus</taxon>
    </lineage>
</organism>
<evidence type="ECO:0008006" key="3">
    <source>
        <dbReference type="Google" id="ProtNLM"/>
    </source>
</evidence>
<gene>
    <name evidence="1" type="ORF">ACFQ4A_17375</name>
</gene>
<keyword evidence="2" id="KW-1185">Reference proteome</keyword>
<protein>
    <recommendedName>
        <fullName evidence="3">DUF4089 domain-containing protein</fullName>
    </recommendedName>
</protein>
<proteinExistence type="predicted"/>